<dbReference type="GeneID" id="64970287"/>
<dbReference type="RefSeq" id="XP_041552476.1">
    <property type="nucleotide sequence ID" value="XM_041699387.1"/>
</dbReference>
<evidence type="ECO:0000256" key="4">
    <source>
        <dbReference type="ARBA" id="ARBA00023163"/>
    </source>
</evidence>
<dbReference type="InterPro" id="IPR001138">
    <property type="entry name" value="Zn2Cys6_DnaBD"/>
</dbReference>
<dbReference type="EMBL" id="AP024444">
    <property type="protein sequence ID" value="BCS20282.1"/>
    <property type="molecule type" value="Genomic_DNA"/>
</dbReference>
<keyword evidence="9" id="KW-1185">Reference proteome</keyword>
<evidence type="ECO:0000313" key="8">
    <source>
        <dbReference type="EMBL" id="BCS20282.1"/>
    </source>
</evidence>
<dbReference type="AlphaFoldDB" id="A0A7R7XF66"/>
<evidence type="ECO:0000259" key="7">
    <source>
        <dbReference type="PROSITE" id="PS50048"/>
    </source>
</evidence>
<reference evidence="8" key="1">
    <citation type="submission" date="2021-01" db="EMBL/GenBank/DDBJ databases">
        <authorList>
            <consortium name="Aspergillus puulaauensis MK2 genome sequencing consortium"/>
            <person name="Kazuki M."/>
            <person name="Futagami T."/>
        </authorList>
    </citation>
    <scope>NUCLEOTIDE SEQUENCE</scope>
    <source>
        <strain evidence="8">MK2</strain>
    </source>
</reference>
<dbReference type="PROSITE" id="PS00463">
    <property type="entry name" value="ZN2_CY6_FUNGAL_1"/>
    <property type="match status" value="1"/>
</dbReference>
<dbReference type="Gene3D" id="4.10.240.10">
    <property type="entry name" value="Zn(2)-C6 fungal-type DNA-binding domain"/>
    <property type="match status" value="1"/>
</dbReference>
<dbReference type="GO" id="GO:0008270">
    <property type="term" value="F:zinc ion binding"/>
    <property type="evidence" value="ECO:0007669"/>
    <property type="project" value="InterPro"/>
</dbReference>
<dbReference type="Pfam" id="PF00172">
    <property type="entry name" value="Zn_clus"/>
    <property type="match status" value="1"/>
</dbReference>
<evidence type="ECO:0000256" key="3">
    <source>
        <dbReference type="ARBA" id="ARBA00023125"/>
    </source>
</evidence>
<feature type="region of interest" description="Disordered" evidence="6">
    <location>
        <begin position="1"/>
        <end position="22"/>
    </location>
</feature>
<keyword evidence="5" id="KW-0539">Nucleus</keyword>
<keyword evidence="4" id="KW-0804">Transcription</keyword>
<gene>
    <name evidence="8" type="ORF">APUU_20714S</name>
</gene>
<keyword evidence="3" id="KW-0238">DNA-binding</keyword>
<dbReference type="CDD" id="cd12148">
    <property type="entry name" value="fungal_TF_MHR"/>
    <property type="match status" value="1"/>
</dbReference>
<dbReference type="OrthoDB" id="3014581at2759"/>
<evidence type="ECO:0000256" key="5">
    <source>
        <dbReference type="ARBA" id="ARBA00023242"/>
    </source>
</evidence>
<dbReference type="GO" id="GO:0005634">
    <property type="term" value="C:nucleus"/>
    <property type="evidence" value="ECO:0007669"/>
    <property type="project" value="UniProtKB-SubCell"/>
</dbReference>
<comment type="subcellular location">
    <subcellularLocation>
        <location evidence="1">Nucleus</location>
    </subcellularLocation>
</comment>
<feature type="region of interest" description="Disordered" evidence="6">
    <location>
        <begin position="58"/>
        <end position="92"/>
    </location>
</feature>
<protein>
    <recommendedName>
        <fullName evidence="7">Zn(2)-C6 fungal-type domain-containing protein</fullName>
    </recommendedName>
</protein>
<name>A0A7R7XF66_9EURO</name>
<dbReference type="SUPFAM" id="SSF57701">
    <property type="entry name" value="Zn2/Cys6 DNA-binding domain"/>
    <property type="match status" value="1"/>
</dbReference>
<evidence type="ECO:0000313" key="9">
    <source>
        <dbReference type="Proteomes" id="UP000654913"/>
    </source>
</evidence>
<evidence type="ECO:0000256" key="2">
    <source>
        <dbReference type="ARBA" id="ARBA00023015"/>
    </source>
</evidence>
<accession>A0A7R7XF66</accession>
<dbReference type="GO" id="GO:0003677">
    <property type="term" value="F:DNA binding"/>
    <property type="evidence" value="ECO:0007669"/>
    <property type="project" value="UniProtKB-KW"/>
</dbReference>
<dbReference type="KEGG" id="apuu:APUU_20714S"/>
<dbReference type="PANTHER" id="PTHR31001:SF90">
    <property type="entry name" value="CENTROMERE DNA-BINDING PROTEIN COMPLEX CBF3 SUBUNIT B"/>
    <property type="match status" value="1"/>
</dbReference>
<dbReference type="GO" id="GO:0000981">
    <property type="term" value="F:DNA-binding transcription factor activity, RNA polymerase II-specific"/>
    <property type="evidence" value="ECO:0007669"/>
    <property type="project" value="InterPro"/>
</dbReference>
<dbReference type="CDD" id="cd00067">
    <property type="entry name" value="GAL4"/>
    <property type="match status" value="1"/>
</dbReference>
<dbReference type="PANTHER" id="PTHR31001">
    <property type="entry name" value="UNCHARACTERIZED TRANSCRIPTIONAL REGULATORY PROTEIN"/>
    <property type="match status" value="1"/>
</dbReference>
<dbReference type="Proteomes" id="UP000654913">
    <property type="component" value="Chromosome 2"/>
</dbReference>
<organism evidence="8 9">
    <name type="scientific">Aspergillus puulaauensis</name>
    <dbReference type="NCBI Taxonomy" id="1220207"/>
    <lineage>
        <taxon>Eukaryota</taxon>
        <taxon>Fungi</taxon>
        <taxon>Dikarya</taxon>
        <taxon>Ascomycota</taxon>
        <taxon>Pezizomycotina</taxon>
        <taxon>Eurotiomycetes</taxon>
        <taxon>Eurotiomycetidae</taxon>
        <taxon>Eurotiales</taxon>
        <taxon>Aspergillaceae</taxon>
        <taxon>Aspergillus</taxon>
    </lineage>
</organism>
<keyword evidence="2" id="KW-0805">Transcription regulation</keyword>
<dbReference type="InterPro" id="IPR050613">
    <property type="entry name" value="Sec_Metabolite_Reg"/>
</dbReference>
<evidence type="ECO:0000256" key="1">
    <source>
        <dbReference type="ARBA" id="ARBA00004123"/>
    </source>
</evidence>
<dbReference type="SMART" id="SM00066">
    <property type="entry name" value="GAL4"/>
    <property type="match status" value="1"/>
</dbReference>
<sequence>MKRKGAPENPVPARRHPRQDPVSCEFCRKKKLKCDRQQPCSSCRTRCLQCSFPSNSPVHTQNAAKPARPAWSQPESPQQDSPGLAPPGPGLVGSKESLVTADWLEQIHMGDRVPAAVSPQLRAELHEKRLGYDEVSGAARVLLSITSQSWTPNQNPATVDLIQFLPAESDSLALFSYFCRYISYLYHIIIPHVLEGQINEVYRCVERRKPVNRSYLALVFAITGSSLFLQCSIQSSRHAAMCSQRFSFLTGAALTQADYSSYPTVEGLQATMIIFHNISHIHCCTAVSGFFTIGSIIDQAKSMLLHRLDTPQSREGRKESTIMLETKRRLWWDIASFDWCLSFLSGPQEWTYLVNPAFMYTDKPGNIDDMEMTNSAISQPSTTPTAMSFFLERLKLAETCRSIVDTISAEQLTGKEVEYSKILDLDRKIQETQAQSPDFLRLDPSSRRRYAALHKERPTIAWQGCILQQAWYSRLCRLHRPFFIRGARDPTYSYSYMAGLSAARKVLEIKRLMDEEEPRFSPSSSVIWSIMHHVFMAAVMLLLDVCYNGDDILADKRKEEVLDACRMLSKAQQSSALVKEGIDAMMGVLRGNYIRNGKPLSTNSGLVSGVDALDSQTLAPPVVVEEPMHASSSFIDPSGASDRTPLQEDRDLEDIWSELIDNGGNMDFDADDWTGLFSNLTRGTMPPTQTDIRHIA</sequence>
<evidence type="ECO:0000256" key="6">
    <source>
        <dbReference type="SAM" id="MobiDB-lite"/>
    </source>
</evidence>
<feature type="domain" description="Zn(2)-C6 fungal-type" evidence="7">
    <location>
        <begin position="23"/>
        <end position="52"/>
    </location>
</feature>
<dbReference type="PROSITE" id="PS50048">
    <property type="entry name" value="ZN2_CY6_FUNGAL_2"/>
    <property type="match status" value="1"/>
</dbReference>
<reference evidence="8" key="2">
    <citation type="submission" date="2021-02" db="EMBL/GenBank/DDBJ databases">
        <title>Aspergillus puulaauensis MK2 genome sequence.</title>
        <authorList>
            <person name="Futagami T."/>
            <person name="Mori K."/>
            <person name="Kadooka C."/>
            <person name="Tanaka T."/>
        </authorList>
    </citation>
    <scope>NUCLEOTIDE SEQUENCE</scope>
    <source>
        <strain evidence="8">MK2</strain>
    </source>
</reference>
<dbReference type="InterPro" id="IPR036864">
    <property type="entry name" value="Zn2-C6_fun-type_DNA-bd_sf"/>
</dbReference>
<proteinExistence type="predicted"/>